<dbReference type="PROSITE" id="PS00138">
    <property type="entry name" value="SUBTILASE_SER"/>
    <property type="match status" value="1"/>
</dbReference>
<dbReference type="VEuPathDB" id="FungiDB:H257_05698"/>
<feature type="active site" description="Charge relay system" evidence="7">
    <location>
        <position position="385"/>
    </location>
</feature>
<evidence type="ECO:0000256" key="2">
    <source>
        <dbReference type="ARBA" id="ARBA00022670"/>
    </source>
</evidence>
<evidence type="ECO:0000256" key="6">
    <source>
        <dbReference type="ARBA" id="ARBA00023619"/>
    </source>
</evidence>
<evidence type="ECO:0000313" key="11">
    <source>
        <dbReference type="EMBL" id="AAK39096.1"/>
    </source>
</evidence>
<feature type="signal peptide" evidence="9">
    <location>
        <begin position="1"/>
        <end position="18"/>
    </location>
</feature>
<dbReference type="PANTHER" id="PTHR43806:SF67">
    <property type="entry name" value="EGF-LIKE DOMAIN-CONTAINING PROTEIN"/>
    <property type="match status" value="1"/>
</dbReference>
<evidence type="ECO:0000256" key="5">
    <source>
        <dbReference type="ARBA" id="ARBA00023529"/>
    </source>
</evidence>
<evidence type="ECO:0000256" key="7">
    <source>
        <dbReference type="PROSITE-ProRule" id="PRU01240"/>
    </source>
</evidence>
<proteinExistence type="inferred from homology"/>
<keyword evidence="4 7" id="KW-0720">Serine protease</keyword>
<evidence type="ECO:0000256" key="4">
    <source>
        <dbReference type="ARBA" id="ARBA00022825"/>
    </source>
</evidence>
<name>Q94FS4_APHAT</name>
<evidence type="ECO:0000256" key="1">
    <source>
        <dbReference type="ARBA" id="ARBA00011073"/>
    </source>
</evidence>
<keyword evidence="9" id="KW-0732">Signal</keyword>
<dbReference type="SUPFAM" id="SSF52743">
    <property type="entry name" value="Subtilisin-like"/>
    <property type="match status" value="1"/>
</dbReference>
<comment type="similarity">
    <text evidence="1 7 8">Belongs to the peptidase S8 family.</text>
</comment>
<evidence type="ECO:0000256" key="8">
    <source>
        <dbReference type="RuleBase" id="RU003355"/>
    </source>
</evidence>
<dbReference type="EMBL" id="AF355099">
    <property type="protein sequence ID" value="AAK39096.1"/>
    <property type="molecule type" value="Genomic_DNA"/>
</dbReference>
<dbReference type="InterPro" id="IPR015500">
    <property type="entry name" value="Peptidase_S8_subtilisin-rel"/>
</dbReference>
<sequence>MVQYRFLALAAATIAVTAKISVEVHRSLEVAKQSNIRVKFHCGEALANHRSRLKAGASRTETIESVVHSLKEHTRTSQAPVKLLLANQSTAVEVDTTWIDCSMYIDKATSDLIEEINALPQVKSIYLASVSAYNETKSHDQPTSTVNEVIEWGIEKIKAPELWAKGIKGDGIVVGIIDSGVRHTHKRLSSNWRQEYGWFDPYDNTELPNDPWSHGTHVTGTIVGTHGIGVAPNAQWIACKAWNTTMNIRRLLVKCAQFMLCPHDRYGNNADCSKAPHVINNSYGSYSKENFWMEDTIAAWRAAGIVPVFGNGNNGPRCTNLDYPAASPQVIAVGATDRNDFLYDYSSLGPSMKNSTKPDISAPGVDIRSASIVSDVDYWSNTGTSMAAPHVSGAIALYLSANKGASYNEVYTALANNVDTDTLTLPNYICGETNPNALYPNNIYGYGRLNIFNAVNATLPKCTLWTNDFEVIGEEVKKGCPKAPLLTAATNAQILPNCNAFTFTQDNGGTVLAQS</sequence>
<dbReference type="InterPro" id="IPR022398">
    <property type="entry name" value="Peptidase_S8_His-AS"/>
</dbReference>
<dbReference type="PROSITE" id="PS51892">
    <property type="entry name" value="SUBTILASE"/>
    <property type="match status" value="1"/>
</dbReference>
<organism evidence="11">
    <name type="scientific">Aphanomyces astaci</name>
    <name type="common">Crayfish plague agent</name>
    <dbReference type="NCBI Taxonomy" id="112090"/>
    <lineage>
        <taxon>Eukaryota</taxon>
        <taxon>Sar</taxon>
        <taxon>Stramenopiles</taxon>
        <taxon>Oomycota</taxon>
        <taxon>Saprolegniomycetes</taxon>
        <taxon>Saprolegniales</taxon>
        <taxon>Verrucalvaceae</taxon>
        <taxon>Aphanomyces</taxon>
    </lineage>
</organism>
<gene>
    <name evidence="11" type="primary">SP1</name>
</gene>
<dbReference type="Pfam" id="PF00082">
    <property type="entry name" value="Peptidase_S8"/>
    <property type="match status" value="1"/>
</dbReference>
<keyword evidence="3 7" id="KW-0378">Hydrolase</keyword>
<dbReference type="PROSITE" id="PS00136">
    <property type="entry name" value="SUBTILASE_ASP"/>
    <property type="match status" value="1"/>
</dbReference>
<dbReference type="InterPro" id="IPR023828">
    <property type="entry name" value="Peptidase_S8_Ser-AS"/>
</dbReference>
<feature type="domain" description="Peptidase S8/S53" evidence="10">
    <location>
        <begin position="169"/>
        <end position="447"/>
    </location>
</feature>
<accession>Q94FS4</accession>
<protein>
    <recommendedName>
        <fullName evidence="6">subtilisin</fullName>
        <ecNumber evidence="6">3.4.21.62</ecNumber>
    </recommendedName>
</protein>
<dbReference type="GO" id="GO:0006508">
    <property type="term" value="P:proteolysis"/>
    <property type="evidence" value="ECO:0007669"/>
    <property type="project" value="UniProtKB-KW"/>
</dbReference>
<dbReference type="AlphaFoldDB" id="Q94FS4"/>
<dbReference type="InterPro" id="IPR036852">
    <property type="entry name" value="Peptidase_S8/S53_dom_sf"/>
</dbReference>
<feature type="active site" description="Charge relay system" evidence="7">
    <location>
        <position position="178"/>
    </location>
</feature>
<dbReference type="GO" id="GO:0004252">
    <property type="term" value="F:serine-type endopeptidase activity"/>
    <property type="evidence" value="ECO:0007669"/>
    <property type="project" value="UniProtKB-UniRule"/>
</dbReference>
<reference evidence="11" key="1">
    <citation type="journal article" date="2001" name="J. Invertebr. Pathol.">
        <title>Molecular cloning and characterization of two serine proteinase genes from the crayfish plague fungus, Aphanomyces astaci.</title>
        <authorList>
            <person name="Bangyeekhun E."/>
            <person name="Cerenius L."/>
            <person name="Soderhall K."/>
        </authorList>
    </citation>
    <scope>NUCLEOTIDE SEQUENCE</scope>
    <source>
        <strain evidence="11">Ho</strain>
    </source>
</reference>
<feature type="active site" description="Charge relay system" evidence="7">
    <location>
        <position position="214"/>
    </location>
</feature>
<keyword evidence="2 7" id="KW-0645">Protease</keyword>
<dbReference type="InterPro" id="IPR050131">
    <property type="entry name" value="Peptidase_S8_subtilisin-like"/>
</dbReference>
<dbReference type="PRINTS" id="PR00723">
    <property type="entry name" value="SUBTILISIN"/>
</dbReference>
<comment type="catalytic activity">
    <reaction evidence="5">
        <text>Hydrolysis of proteins with broad specificity for peptide bonds, and a preference for a large uncharged residue in P1. Hydrolyzes peptide amides.</text>
        <dbReference type="EC" id="3.4.21.62"/>
    </reaction>
</comment>
<dbReference type="Gene3D" id="3.40.50.200">
    <property type="entry name" value="Peptidase S8/S53 domain"/>
    <property type="match status" value="1"/>
</dbReference>
<dbReference type="EC" id="3.4.21.62" evidence="6"/>
<dbReference type="PANTHER" id="PTHR43806">
    <property type="entry name" value="PEPTIDASE S8"/>
    <property type="match status" value="1"/>
</dbReference>
<dbReference type="PROSITE" id="PS00137">
    <property type="entry name" value="SUBTILASE_HIS"/>
    <property type="match status" value="1"/>
</dbReference>
<dbReference type="InterPro" id="IPR000209">
    <property type="entry name" value="Peptidase_S8/S53_dom"/>
</dbReference>
<dbReference type="InterPro" id="IPR023827">
    <property type="entry name" value="Peptidase_S8_Asp-AS"/>
</dbReference>
<dbReference type="CDD" id="cd07481">
    <property type="entry name" value="Peptidases_S8_BacillopeptidaseF-like"/>
    <property type="match status" value="1"/>
</dbReference>
<evidence type="ECO:0000256" key="9">
    <source>
        <dbReference type="SAM" id="SignalP"/>
    </source>
</evidence>
<feature type="chain" id="PRO_5004322172" description="subtilisin" evidence="9">
    <location>
        <begin position="19"/>
        <end position="515"/>
    </location>
</feature>
<evidence type="ECO:0000256" key="3">
    <source>
        <dbReference type="ARBA" id="ARBA00022801"/>
    </source>
</evidence>
<dbReference type="InterPro" id="IPR033857">
    <property type="entry name" value="Bacillopeptidase_F"/>
</dbReference>
<evidence type="ECO:0000259" key="10">
    <source>
        <dbReference type="Pfam" id="PF00082"/>
    </source>
</evidence>